<evidence type="ECO:0000256" key="7">
    <source>
        <dbReference type="ARBA" id="ARBA00035658"/>
    </source>
</evidence>
<dbReference type="Pfam" id="PF09392">
    <property type="entry name" value="T3SS_needle_F"/>
    <property type="match status" value="1"/>
</dbReference>
<dbReference type="RefSeq" id="WP_103775015.1">
    <property type="nucleotide sequence ID" value="NZ_PQLX01000001.1"/>
</dbReference>
<comment type="similarity">
    <text evidence="7">Belongs to the SctF family.</text>
</comment>
<comment type="subcellular location">
    <subcellularLocation>
        <location evidence="1">Cell surface</location>
    </subcellularLocation>
    <subcellularLocation>
        <location evidence="2">Secreted</location>
    </subcellularLocation>
</comment>
<dbReference type="SUPFAM" id="SSF140129">
    <property type="entry name" value="MxiH-like"/>
    <property type="match status" value="1"/>
</dbReference>
<dbReference type="GO" id="GO:0009986">
    <property type="term" value="C:cell surface"/>
    <property type="evidence" value="ECO:0007669"/>
    <property type="project" value="UniProtKB-SubCell"/>
</dbReference>
<keyword evidence="5" id="KW-0653">Protein transport</keyword>
<evidence type="ECO:0000313" key="8">
    <source>
        <dbReference type="EMBL" id="POU68096.1"/>
    </source>
</evidence>
<dbReference type="GO" id="GO:0030257">
    <property type="term" value="C:type III protein secretion system complex"/>
    <property type="evidence" value="ECO:0007669"/>
    <property type="project" value="InterPro"/>
</dbReference>
<accession>A0A2S4S2K5</accession>
<evidence type="ECO:0000256" key="1">
    <source>
        <dbReference type="ARBA" id="ARBA00004241"/>
    </source>
</evidence>
<dbReference type="InterPro" id="IPR021123">
    <property type="entry name" value="T3SS_needle-like"/>
</dbReference>
<keyword evidence="3" id="KW-0813">Transport</keyword>
<protein>
    <submittedName>
        <fullName evidence="8">EscF/YscF/HrpA family type III secretion system needle major subunit</fullName>
    </submittedName>
</protein>
<dbReference type="GO" id="GO:0005576">
    <property type="term" value="C:extracellular region"/>
    <property type="evidence" value="ECO:0007669"/>
    <property type="project" value="UniProtKB-SubCell"/>
</dbReference>
<dbReference type="Proteomes" id="UP000237003">
    <property type="component" value="Unassembled WGS sequence"/>
</dbReference>
<dbReference type="Gene3D" id="1.20.58.90">
    <property type="match status" value="1"/>
</dbReference>
<reference evidence="8 9" key="1">
    <citation type="submission" date="2018-01" db="EMBL/GenBank/DDBJ databases">
        <title>Complete genome sequences of 14 Citrobacter spp. isolated from plant in Canada.</title>
        <authorList>
            <person name="Bhandare S.G."/>
            <person name="Colavecchio A."/>
            <person name="Jeukens J."/>
            <person name="Emond-Rheault J.-G."/>
            <person name="Freschi L."/>
            <person name="Hamel J."/>
            <person name="Kukavica-Ibrulj I."/>
            <person name="Levesque R."/>
            <person name="Goodridge L."/>
        </authorList>
    </citation>
    <scope>NUCLEOTIDE SEQUENCE [LARGE SCALE GENOMIC DNA]</scope>
    <source>
        <strain evidence="8 9">S1285</strain>
    </source>
</reference>
<dbReference type="AlphaFoldDB" id="A0A2S4S2K5"/>
<dbReference type="InterPro" id="IPR011841">
    <property type="entry name" value="T3SS_needle_YscF"/>
</dbReference>
<keyword evidence="4" id="KW-0964">Secreted</keyword>
<evidence type="ECO:0000256" key="5">
    <source>
        <dbReference type="ARBA" id="ARBA00022927"/>
    </source>
</evidence>
<evidence type="ECO:0000256" key="6">
    <source>
        <dbReference type="ARBA" id="ARBA00023026"/>
    </source>
</evidence>
<dbReference type="GO" id="GO:0030254">
    <property type="term" value="P:protein secretion by the type III secretion system"/>
    <property type="evidence" value="ECO:0007669"/>
    <property type="project" value="InterPro"/>
</dbReference>
<dbReference type="NCBIfam" id="TIGR02105">
    <property type="entry name" value="III_needle"/>
    <property type="match status" value="1"/>
</dbReference>
<name>A0A2S4S2K5_CITAM</name>
<evidence type="ECO:0000256" key="2">
    <source>
        <dbReference type="ARBA" id="ARBA00004613"/>
    </source>
</evidence>
<dbReference type="InterPro" id="IPR037203">
    <property type="entry name" value="T3SS_needle-like_sf"/>
</dbReference>
<proteinExistence type="inferred from homology"/>
<sequence>MAVTKTPVITPVDGGENNRYIEQTSNNFEKGVVSLQEKLTNALTALQADASDPKLLADYQSALSAYTLFRNAQSNVVKAFRDIDQAIIANYK</sequence>
<keyword evidence="6" id="KW-0843">Virulence</keyword>
<evidence type="ECO:0000313" key="9">
    <source>
        <dbReference type="Proteomes" id="UP000237003"/>
    </source>
</evidence>
<comment type="caution">
    <text evidence="8">The sequence shown here is derived from an EMBL/GenBank/DDBJ whole genome shotgun (WGS) entry which is preliminary data.</text>
</comment>
<evidence type="ECO:0000256" key="3">
    <source>
        <dbReference type="ARBA" id="ARBA00022448"/>
    </source>
</evidence>
<organism evidence="8 9">
    <name type="scientific">Citrobacter amalonaticus</name>
    <dbReference type="NCBI Taxonomy" id="35703"/>
    <lineage>
        <taxon>Bacteria</taxon>
        <taxon>Pseudomonadati</taxon>
        <taxon>Pseudomonadota</taxon>
        <taxon>Gammaproteobacteria</taxon>
        <taxon>Enterobacterales</taxon>
        <taxon>Enterobacteriaceae</taxon>
        <taxon>Citrobacter</taxon>
    </lineage>
</organism>
<dbReference type="EMBL" id="PQLX01000001">
    <property type="protein sequence ID" value="POU68096.1"/>
    <property type="molecule type" value="Genomic_DNA"/>
</dbReference>
<gene>
    <name evidence="8" type="ORF">C3430_03180</name>
</gene>
<evidence type="ECO:0000256" key="4">
    <source>
        <dbReference type="ARBA" id="ARBA00022525"/>
    </source>
</evidence>
<dbReference type="OrthoDB" id="6465387at2"/>